<dbReference type="PRINTS" id="PR00725">
    <property type="entry name" value="DADACBPTASE1"/>
</dbReference>
<dbReference type="Proteomes" id="UP000284731">
    <property type="component" value="Unassembled WGS sequence"/>
</dbReference>
<evidence type="ECO:0000313" key="13">
    <source>
        <dbReference type="Proteomes" id="UP000284731"/>
    </source>
</evidence>
<sequence length="398" mass="43694">MKKLLTKLFATITCTLVIALTTLLPVTATDAAFDLGKNLYSTNYIFLDADTGQVLSAKKQDEQISIASLTKMMTVLLAIENSSSLNQTVTITDEMIDGLYDEQASVAGYISGDTATLLDLCYAAAVPSAADAANALAIQIGGSFEKFYQMMNDKAAQLGMDHTVFKSAHGLDRDGQYSTVEDVSKLLRYALQNPTFKEIFSTKEYTTQATTYYPFGIPLASTIWAYADTYGYNLTNLSGGKTGYTLQAGRCIAYWATVNDMTIIAVTAGASTNVEQYSNLSDAQTILTSLASWQKKTILKSNDVVSTIEYKSFMHTANIDVKMDKDITLDLPANVECTYEVDLPKKFSAELYDQNIQATITFTADNKNIYTKTISITLPQEKNIFGRIILHLQNFIKG</sequence>
<feature type="active site" description="Proton acceptor" evidence="7">
    <location>
        <position position="71"/>
    </location>
</feature>
<feature type="domain" description="Peptidase S11 D-alanyl-D-alanine carboxypeptidase A N-terminal" evidence="11">
    <location>
        <begin position="39"/>
        <end position="271"/>
    </location>
</feature>
<dbReference type="RefSeq" id="WP_118764397.1">
    <property type="nucleotide sequence ID" value="NZ_CABJCF010000001.1"/>
</dbReference>
<dbReference type="Pfam" id="PF00768">
    <property type="entry name" value="Peptidase_S11"/>
    <property type="match status" value="1"/>
</dbReference>
<comment type="similarity">
    <text evidence="1 9">Belongs to the peptidase S11 family.</text>
</comment>
<evidence type="ECO:0000256" key="9">
    <source>
        <dbReference type="RuleBase" id="RU004016"/>
    </source>
</evidence>
<dbReference type="EMBL" id="QRWX01000001">
    <property type="protein sequence ID" value="RGT57984.1"/>
    <property type="molecule type" value="Genomic_DNA"/>
</dbReference>
<evidence type="ECO:0000259" key="11">
    <source>
        <dbReference type="Pfam" id="PF00768"/>
    </source>
</evidence>
<evidence type="ECO:0000313" key="12">
    <source>
        <dbReference type="EMBL" id="RGT57984.1"/>
    </source>
</evidence>
<feature type="active site" evidence="7">
    <location>
        <position position="128"/>
    </location>
</feature>
<evidence type="ECO:0000256" key="5">
    <source>
        <dbReference type="ARBA" id="ARBA00022984"/>
    </source>
</evidence>
<dbReference type="Gene3D" id="3.40.710.10">
    <property type="entry name" value="DD-peptidase/beta-lactamase superfamily"/>
    <property type="match status" value="1"/>
</dbReference>
<evidence type="ECO:0000256" key="2">
    <source>
        <dbReference type="ARBA" id="ARBA00022729"/>
    </source>
</evidence>
<dbReference type="SUPFAM" id="SSF56601">
    <property type="entry name" value="beta-lactamase/transpeptidase-like"/>
    <property type="match status" value="1"/>
</dbReference>
<protein>
    <submittedName>
        <fullName evidence="12">D-alanyl-D-alanine carboxypeptidase</fullName>
    </submittedName>
</protein>
<dbReference type="InterPro" id="IPR001967">
    <property type="entry name" value="Peptidase_S11_N"/>
</dbReference>
<keyword evidence="6" id="KW-0961">Cell wall biogenesis/degradation</keyword>
<keyword evidence="12" id="KW-0121">Carboxypeptidase</keyword>
<reference evidence="12 13" key="1">
    <citation type="submission" date="2018-08" db="EMBL/GenBank/DDBJ databases">
        <title>A genome reference for cultivated species of the human gut microbiota.</title>
        <authorList>
            <person name="Zou Y."/>
            <person name="Xue W."/>
            <person name="Luo G."/>
        </authorList>
    </citation>
    <scope>NUCLEOTIDE SEQUENCE [LARGE SCALE GENOMIC DNA]</scope>
    <source>
        <strain evidence="12 13">AF18-46</strain>
    </source>
</reference>
<dbReference type="GO" id="GO:0071555">
    <property type="term" value="P:cell wall organization"/>
    <property type="evidence" value="ECO:0007669"/>
    <property type="project" value="UniProtKB-KW"/>
</dbReference>
<evidence type="ECO:0000256" key="4">
    <source>
        <dbReference type="ARBA" id="ARBA00022960"/>
    </source>
</evidence>
<name>A0A412PIK7_9FIRM</name>
<organism evidence="12 13">
    <name type="scientific">Solobacterium moorei</name>
    <dbReference type="NCBI Taxonomy" id="102148"/>
    <lineage>
        <taxon>Bacteria</taxon>
        <taxon>Bacillati</taxon>
        <taxon>Bacillota</taxon>
        <taxon>Erysipelotrichia</taxon>
        <taxon>Erysipelotrichales</taxon>
        <taxon>Erysipelotrichaceae</taxon>
        <taxon>Solobacterium</taxon>
    </lineage>
</organism>
<keyword evidence="3" id="KW-0378">Hydrolase</keyword>
<feature type="binding site" evidence="8">
    <location>
        <position position="241"/>
    </location>
    <ligand>
        <name>substrate</name>
    </ligand>
</feature>
<dbReference type="GO" id="GO:0008360">
    <property type="term" value="P:regulation of cell shape"/>
    <property type="evidence" value="ECO:0007669"/>
    <property type="project" value="UniProtKB-KW"/>
</dbReference>
<evidence type="ECO:0000256" key="8">
    <source>
        <dbReference type="PIRSR" id="PIRSR618044-2"/>
    </source>
</evidence>
<proteinExistence type="inferred from homology"/>
<dbReference type="AlphaFoldDB" id="A0A412PIK7"/>
<keyword evidence="5" id="KW-0573">Peptidoglycan synthesis</keyword>
<comment type="caution">
    <text evidence="12">The sequence shown here is derived from an EMBL/GenBank/DDBJ whole genome shotgun (WGS) entry which is preliminary data.</text>
</comment>
<keyword evidence="2 10" id="KW-0732">Signal</keyword>
<gene>
    <name evidence="12" type="ORF">DWX20_02755</name>
</gene>
<evidence type="ECO:0000256" key="10">
    <source>
        <dbReference type="SAM" id="SignalP"/>
    </source>
</evidence>
<feature type="chain" id="PRO_5038531323" evidence="10">
    <location>
        <begin position="20"/>
        <end position="398"/>
    </location>
</feature>
<evidence type="ECO:0000256" key="3">
    <source>
        <dbReference type="ARBA" id="ARBA00022801"/>
    </source>
</evidence>
<keyword evidence="12" id="KW-0645">Protease</keyword>
<evidence type="ECO:0000256" key="6">
    <source>
        <dbReference type="ARBA" id="ARBA00023316"/>
    </source>
</evidence>
<evidence type="ECO:0000256" key="1">
    <source>
        <dbReference type="ARBA" id="ARBA00007164"/>
    </source>
</evidence>
<dbReference type="GO" id="GO:0009002">
    <property type="term" value="F:serine-type D-Ala-D-Ala carboxypeptidase activity"/>
    <property type="evidence" value="ECO:0007669"/>
    <property type="project" value="InterPro"/>
</dbReference>
<feature type="active site" description="Acyl-ester intermediate" evidence="7">
    <location>
        <position position="68"/>
    </location>
</feature>
<dbReference type="InterPro" id="IPR012338">
    <property type="entry name" value="Beta-lactam/transpept-like"/>
</dbReference>
<dbReference type="GO" id="GO:0006508">
    <property type="term" value="P:proteolysis"/>
    <property type="evidence" value="ECO:0007669"/>
    <property type="project" value="InterPro"/>
</dbReference>
<dbReference type="InterPro" id="IPR018044">
    <property type="entry name" value="Peptidase_S11"/>
</dbReference>
<keyword evidence="4" id="KW-0133">Cell shape</keyword>
<evidence type="ECO:0000256" key="7">
    <source>
        <dbReference type="PIRSR" id="PIRSR618044-1"/>
    </source>
</evidence>
<dbReference type="GO" id="GO:0009252">
    <property type="term" value="P:peptidoglycan biosynthetic process"/>
    <property type="evidence" value="ECO:0007669"/>
    <property type="project" value="UniProtKB-KW"/>
</dbReference>
<feature type="signal peptide" evidence="10">
    <location>
        <begin position="1"/>
        <end position="19"/>
    </location>
</feature>
<dbReference type="PANTHER" id="PTHR21581">
    <property type="entry name" value="D-ALANYL-D-ALANINE CARBOXYPEPTIDASE"/>
    <property type="match status" value="1"/>
</dbReference>
<accession>A0A412PIK7</accession>
<dbReference type="PANTHER" id="PTHR21581:SF33">
    <property type="entry name" value="D-ALANYL-D-ALANINE CARBOXYPEPTIDASE DACB"/>
    <property type="match status" value="1"/>
</dbReference>